<accession>A0ABT1GA96</accession>
<reference evidence="9 10" key="1">
    <citation type="submission" date="2022-03" db="EMBL/GenBank/DDBJ databases">
        <title>Genomic Encyclopedia of Type Strains, Phase III (KMG-III): the genomes of soil and plant-associated and newly described type strains.</title>
        <authorList>
            <person name="Whitman W."/>
        </authorList>
    </citation>
    <scope>NUCLEOTIDE SEQUENCE [LARGE SCALE GENOMIC DNA]</scope>
    <source>
        <strain evidence="9 10">BSker1</strain>
    </source>
</reference>
<evidence type="ECO:0000256" key="6">
    <source>
        <dbReference type="ARBA" id="ARBA00023196"/>
    </source>
</evidence>
<evidence type="ECO:0000256" key="2">
    <source>
        <dbReference type="ARBA" id="ARBA00022448"/>
    </source>
</evidence>
<comment type="function">
    <text evidence="8">F(1)F(0) ATP synthase produces ATP from ADP in the presence of a proton or sodium gradient. F-type ATPases consist of two structural domains, F(1) containing the extramembraneous catalytic core and F(0) containing the membrane proton channel, linked together by a central stalk and a peripheral stalk. During catalysis, ATP synthesis in the catalytic domain of F(1) is coupled via a rotary mechanism of the central stalk subunits to proton translocation.</text>
</comment>
<dbReference type="Gene3D" id="1.10.520.20">
    <property type="entry name" value="N-terminal domain of the delta subunit of the F1F0-ATP synthase"/>
    <property type="match status" value="1"/>
</dbReference>
<dbReference type="RefSeq" id="WP_253449978.1">
    <property type="nucleotide sequence ID" value="NZ_JALJYF010000002.1"/>
</dbReference>
<name>A0ABT1GA96_9GAMM</name>
<dbReference type="Pfam" id="PF00213">
    <property type="entry name" value="OSCP"/>
    <property type="match status" value="1"/>
</dbReference>
<dbReference type="EMBL" id="JALJYF010000002">
    <property type="protein sequence ID" value="MCP1728237.1"/>
    <property type="molecule type" value="Genomic_DNA"/>
</dbReference>
<dbReference type="SUPFAM" id="SSF47928">
    <property type="entry name" value="N-terminal domain of the delta subunit of the F1F0-ATP synthase"/>
    <property type="match status" value="1"/>
</dbReference>
<evidence type="ECO:0000256" key="3">
    <source>
        <dbReference type="ARBA" id="ARBA00022781"/>
    </source>
</evidence>
<evidence type="ECO:0000256" key="4">
    <source>
        <dbReference type="ARBA" id="ARBA00023065"/>
    </source>
</evidence>
<evidence type="ECO:0000256" key="5">
    <source>
        <dbReference type="ARBA" id="ARBA00023136"/>
    </source>
</evidence>
<evidence type="ECO:0000313" key="9">
    <source>
        <dbReference type="EMBL" id="MCP1728237.1"/>
    </source>
</evidence>
<dbReference type="HAMAP" id="MF_01416">
    <property type="entry name" value="ATP_synth_delta_bact"/>
    <property type="match status" value="1"/>
</dbReference>
<evidence type="ECO:0000256" key="7">
    <source>
        <dbReference type="ARBA" id="ARBA00023310"/>
    </source>
</evidence>
<dbReference type="Proteomes" id="UP001523550">
    <property type="component" value="Unassembled WGS sequence"/>
</dbReference>
<comment type="caution">
    <text evidence="9">The sequence shown here is derived from an EMBL/GenBank/DDBJ whole genome shotgun (WGS) entry which is preliminary data.</text>
</comment>
<keyword evidence="8" id="KW-1003">Cell membrane</keyword>
<comment type="subcellular location">
    <subcellularLocation>
        <location evidence="8">Cell membrane</location>
        <topology evidence="8">Peripheral membrane protein</topology>
    </subcellularLocation>
    <subcellularLocation>
        <location evidence="1">Membrane</location>
    </subcellularLocation>
</comment>
<dbReference type="PANTHER" id="PTHR11910">
    <property type="entry name" value="ATP SYNTHASE DELTA CHAIN"/>
    <property type="match status" value="1"/>
</dbReference>
<dbReference type="NCBIfam" id="TIGR01145">
    <property type="entry name" value="ATP_synt_delta"/>
    <property type="match status" value="1"/>
</dbReference>
<dbReference type="NCBIfam" id="NF004402">
    <property type="entry name" value="PRK05758.2-2"/>
    <property type="match status" value="1"/>
</dbReference>
<dbReference type="InterPro" id="IPR026015">
    <property type="entry name" value="ATP_synth_OSCP/delta_N_sf"/>
</dbReference>
<proteinExistence type="inferred from homology"/>
<keyword evidence="3 8" id="KW-0375">Hydrogen ion transport</keyword>
<evidence type="ECO:0000256" key="1">
    <source>
        <dbReference type="ARBA" id="ARBA00004370"/>
    </source>
</evidence>
<keyword evidence="10" id="KW-1185">Reference proteome</keyword>
<dbReference type="InterPro" id="IPR000711">
    <property type="entry name" value="ATPase_OSCP/dsu"/>
</dbReference>
<comment type="similarity">
    <text evidence="8">Belongs to the ATPase delta chain family.</text>
</comment>
<comment type="function">
    <text evidence="8">This protein is part of the stalk that links CF(0) to CF(1). It either transmits conformational changes from CF(0) to CF(1) or is implicated in proton conduction.</text>
</comment>
<keyword evidence="4 8" id="KW-0406">Ion transport</keyword>
<dbReference type="PRINTS" id="PR00125">
    <property type="entry name" value="ATPASEDELTA"/>
</dbReference>
<organism evidence="9 10">
    <name type="scientific">Natronospira proteinivora</name>
    <dbReference type="NCBI Taxonomy" id="1807133"/>
    <lineage>
        <taxon>Bacteria</taxon>
        <taxon>Pseudomonadati</taxon>
        <taxon>Pseudomonadota</taxon>
        <taxon>Gammaproteobacteria</taxon>
        <taxon>Natronospirales</taxon>
        <taxon>Natronospiraceae</taxon>
        <taxon>Natronospira</taxon>
    </lineage>
</organism>
<keyword evidence="2 8" id="KW-0813">Transport</keyword>
<evidence type="ECO:0000313" key="10">
    <source>
        <dbReference type="Proteomes" id="UP001523550"/>
    </source>
</evidence>
<protein>
    <recommendedName>
        <fullName evidence="8">ATP synthase subunit delta</fullName>
    </recommendedName>
    <alternativeName>
        <fullName evidence="8">ATP synthase F(1) sector subunit delta</fullName>
    </alternativeName>
    <alternativeName>
        <fullName evidence="8">F-type ATPase subunit delta</fullName>
        <shortName evidence="8">F-ATPase subunit delta</shortName>
    </alternativeName>
</protein>
<gene>
    <name evidence="8" type="primary">atpH</name>
    <name evidence="9" type="ORF">J2T60_002237</name>
</gene>
<keyword evidence="5 8" id="KW-0472">Membrane</keyword>
<sequence>MAQSSNYSTVARPYAQAAFEVAQEADRLAEWGELLDALAALSQDSASAALIQHPAIVPADLADALVDALAGVDEAGANFIRLLAERRRLMVAGAIASQFAELRAEAEGRMTVEVYTARKLDEPSADKLRKALGERLGRKIELEVIDDETLLGGVVLRAGDLVIDGSVKGQLDRLAAAMSH</sequence>
<keyword evidence="6 8" id="KW-0139">CF(1)</keyword>
<evidence type="ECO:0000256" key="8">
    <source>
        <dbReference type="HAMAP-Rule" id="MF_01416"/>
    </source>
</evidence>
<keyword evidence="7 8" id="KW-0066">ATP synthesis</keyword>